<accession>A0A0D2NQL4</accession>
<dbReference type="PANTHER" id="PTHR34389:SF2">
    <property type="entry name" value="L-RHAMNOSE MUTAROTASE"/>
    <property type="match status" value="1"/>
</dbReference>
<dbReference type="PANTHER" id="PTHR34389">
    <property type="entry name" value="L-RHAMNOSE MUTAROTASE"/>
    <property type="match status" value="1"/>
</dbReference>
<dbReference type="Proteomes" id="UP000054270">
    <property type="component" value="Unassembled WGS sequence"/>
</dbReference>
<dbReference type="EMBL" id="KN817561">
    <property type="protein sequence ID" value="KJA21069.1"/>
    <property type="molecule type" value="Genomic_DNA"/>
</dbReference>
<dbReference type="Gene3D" id="3.30.70.100">
    <property type="match status" value="1"/>
</dbReference>
<reference evidence="2" key="1">
    <citation type="submission" date="2014-04" db="EMBL/GenBank/DDBJ databases">
        <title>Evolutionary Origins and Diversification of the Mycorrhizal Mutualists.</title>
        <authorList>
            <consortium name="DOE Joint Genome Institute"/>
            <consortium name="Mycorrhizal Genomics Consortium"/>
            <person name="Kohler A."/>
            <person name="Kuo A."/>
            <person name="Nagy L.G."/>
            <person name="Floudas D."/>
            <person name="Copeland A."/>
            <person name="Barry K.W."/>
            <person name="Cichocki N."/>
            <person name="Veneault-Fourrey C."/>
            <person name="LaButti K."/>
            <person name="Lindquist E.A."/>
            <person name="Lipzen A."/>
            <person name="Lundell T."/>
            <person name="Morin E."/>
            <person name="Murat C."/>
            <person name="Riley R."/>
            <person name="Ohm R."/>
            <person name="Sun H."/>
            <person name="Tunlid A."/>
            <person name="Henrissat B."/>
            <person name="Grigoriev I.V."/>
            <person name="Hibbett D.S."/>
            <person name="Martin F."/>
        </authorList>
    </citation>
    <scope>NUCLEOTIDE SEQUENCE [LARGE SCALE GENOMIC DNA]</scope>
    <source>
        <strain evidence="2">FD-334 SS-4</strain>
    </source>
</reference>
<gene>
    <name evidence="1" type="ORF">HYPSUDRAFT_203258</name>
</gene>
<dbReference type="OMA" id="HAKVWPE"/>
<dbReference type="Pfam" id="PF05336">
    <property type="entry name" value="rhaM"/>
    <property type="match status" value="1"/>
</dbReference>
<dbReference type="STRING" id="945553.A0A0D2NQL4"/>
<name>A0A0D2NQL4_HYPSF</name>
<sequence length="122" mass="13352">MSAPAPKRVCQIIKLKPGAEAEYTRLHAAPWPGVLAALARAHITDYTIHHAAALGLLVAHFTYTGTDFAGDMRRVGEDAETRRWWALTDGLQESFNPAATGSGGDEEWWTTLPEVFRFDGTA</sequence>
<dbReference type="InterPro" id="IPR008000">
    <property type="entry name" value="Rham/fucose_mutarotase"/>
</dbReference>
<dbReference type="GO" id="GO:0016857">
    <property type="term" value="F:racemase and epimerase activity, acting on carbohydrates and derivatives"/>
    <property type="evidence" value="ECO:0007669"/>
    <property type="project" value="InterPro"/>
</dbReference>
<dbReference type="AlphaFoldDB" id="A0A0D2NQL4"/>
<evidence type="ECO:0000313" key="1">
    <source>
        <dbReference type="EMBL" id="KJA21069.1"/>
    </source>
</evidence>
<evidence type="ECO:0000313" key="2">
    <source>
        <dbReference type="Proteomes" id="UP000054270"/>
    </source>
</evidence>
<protein>
    <recommendedName>
        <fullName evidence="3">L-rhamnose mutarotase</fullName>
    </recommendedName>
</protein>
<keyword evidence="2" id="KW-1185">Reference proteome</keyword>
<dbReference type="SUPFAM" id="SSF54909">
    <property type="entry name" value="Dimeric alpha+beta barrel"/>
    <property type="match status" value="1"/>
</dbReference>
<dbReference type="OrthoDB" id="9981546at2759"/>
<proteinExistence type="predicted"/>
<evidence type="ECO:0008006" key="3">
    <source>
        <dbReference type="Google" id="ProtNLM"/>
    </source>
</evidence>
<dbReference type="InterPro" id="IPR011008">
    <property type="entry name" value="Dimeric_a/b-barrel"/>
</dbReference>
<organism evidence="1 2">
    <name type="scientific">Hypholoma sublateritium (strain FD-334 SS-4)</name>
    <dbReference type="NCBI Taxonomy" id="945553"/>
    <lineage>
        <taxon>Eukaryota</taxon>
        <taxon>Fungi</taxon>
        <taxon>Dikarya</taxon>
        <taxon>Basidiomycota</taxon>
        <taxon>Agaricomycotina</taxon>
        <taxon>Agaricomycetes</taxon>
        <taxon>Agaricomycetidae</taxon>
        <taxon>Agaricales</taxon>
        <taxon>Agaricineae</taxon>
        <taxon>Strophariaceae</taxon>
        <taxon>Hypholoma</taxon>
    </lineage>
</organism>